<name>A0A024TE08_9STRA</name>
<sequence length="439" mass="48668">MSTTGDMANNAAKVKKQLQAIHYPYDASTSADTLARGSATDHLAELLRILHYALLDYSRHVAQLVQAADLDLYGKTDVKFVDGVLRFARDHLTYFPNLTTAQLLSPQHFRERKMIVLADLLAHIAQVHIAGNRRQKQQHAVWVPPTQKTSLPPNLTRVPSHHVIPAQVDDKSSPWINMNLGQPKATRIIRHPREVHPSTDGNDVHVSDTLPPSRHVQREAASQRSTLPTQNGPTSIEDVPTHKDTLNTTRSDHDIDSGKRRMWYNNQHDAHNGTDDDDDDMYPRASIHVRRTPSIDKAQIPSPPRPTNASYTSTPPPDSSSDPPTSSATSHDAVLQALLHLEENVASKLDALSRAFDEKLAALDNRVARLETVQSAMAMHFTPSAPSLATCQGSPNQENPADALPTPPRVKLSSFLTQSVDRQYKWPPEPSVFGHQSRP</sequence>
<dbReference type="EMBL" id="KI914006">
    <property type="protein sequence ID" value="ETV91816.1"/>
    <property type="molecule type" value="Genomic_DNA"/>
</dbReference>
<keyword evidence="5" id="KW-0963">Cytoplasm</keyword>
<dbReference type="GeneID" id="20090697"/>
<organism evidence="11">
    <name type="scientific">Aphanomyces invadans</name>
    <dbReference type="NCBI Taxonomy" id="157072"/>
    <lineage>
        <taxon>Eukaryota</taxon>
        <taxon>Sar</taxon>
        <taxon>Stramenopiles</taxon>
        <taxon>Oomycota</taxon>
        <taxon>Saprolegniomycetes</taxon>
        <taxon>Saprolegniales</taxon>
        <taxon>Verrucalvaceae</taxon>
        <taxon>Aphanomyces</taxon>
    </lineage>
</organism>
<dbReference type="VEuPathDB" id="FungiDB:H310_13647"/>
<comment type="function">
    <text evidence="8">Centriole-enriched microtubule-binding protein involved in centriole biogenesis. In collaboration with CEP295 and POC1B, is required for the centriole-to-centrosome conversion by ensuring the formation of bona fide centriole wall. Functions as a linker component that maintains centrosome cohesion. Associates with CROCC and regulates its stability and localization to the centrosome.</text>
</comment>
<feature type="compositionally biased region" description="Polar residues" evidence="9">
    <location>
        <begin position="220"/>
        <end position="234"/>
    </location>
</feature>
<dbReference type="RefSeq" id="XP_008879453.1">
    <property type="nucleotide sequence ID" value="XM_008881231.1"/>
</dbReference>
<dbReference type="AlphaFoldDB" id="A0A024TE08"/>
<dbReference type="STRING" id="157072.A0A024TE08"/>
<gene>
    <name evidence="11" type="ORF">H310_13647</name>
</gene>
<feature type="region of interest" description="Disordered" evidence="9">
    <location>
        <begin position="388"/>
        <end position="409"/>
    </location>
</feature>
<evidence type="ECO:0000259" key="10">
    <source>
        <dbReference type="Pfam" id="PF15007"/>
    </source>
</evidence>
<feature type="compositionally biased region" description="Basic and acidic residues" evidence="9">
    <location>
        <begin position="239"/>
        <end position="259"/>
    </location>
</feature>
<keyword evidence="7" id="KW-0206">Cytoskeleton</keyword>
<feature type="compositionally biased region" description="Basic and acidic residues" evidence="9">
    <location>
        <begin position="193"/>
        <end position="206"/>
    </location>
</feature>
<dbReference type="eggNOG" id="ENOG502R3RQ">
    <property type="taxonomic scope" value="Eukaryota"/>
</dbReference>
<evidence type="ECO:0000313" key="11">
    <source>
        <dbReference type="EMBL" id="ETV91816.1"/>
    </source>
</evidence>
<dbReference type="Pfam" id="PF15007">
    <property type="entry name" value="CEP44"/>
    <property type="match status" value="1"/>
</dbReference>
<dbReference type="GO" id="GO:0005814">
    <property type="term" value="C:centriole"/>
    <property type="evidence" value="ECO:0007669"/>
    <property type="project" value="UniProtKB-SubCell"/>
</dbReference>
<evidence type="ECO:0000256" key="8">
    <source>
        <dbReference type="ARBA" id="ARBA00046235"/>
    </source>
</evidence>
<dbReference type="GO" id="GO:0030496">
    <property type="term" value="C:midbody"/>
    <property type="evidence" value="ECO:0007669"/>
    <property type="project" value="UniProtKB-SubCell"/>
</dbReference>
<evidence type="ECO:0000256" key="7">
    <source>
        <dbReference type="ARBA" id="ARBA00023212"/>
    </source>
</evidence>
<evidence type="ECO:0000256" key="6">
    <source>
        <dbReference type="ARBA" id="ARBA00023054"/>
    </source>
</evidence>
<protein>
    <recommendedName>
        <fullName evidence="4">Centrosomal protein of 44 kDa</fullName>
    </recommendedName>
</protein>
<dbReference type="GO" id="GO:0000922">
    <property type="term" value="C:spindle pole"/>
    <property type="evidence" value="ECO:0007669"/>
    <property type="project" value="UniProtKB-SubCell"/>
</dbReference>
<comment type="subcellular location">
    <subcellularLocation>
        <location evidence="1">Cytoplasm</location>
        <location evidence="1">Cytoskeleton</location>
        <location evidence="1">Microtubule organizing center</location>
        <location evidence="1">Centrosome</location>
        <location evidence="1">Centriole</location>
    </subcellularLocation>
    <subcellularLocation>
        <location evidence="3">Cytoplasm</location>
        <location evidence="3">Cytoskeleton</location>
        <location evidence="3">Spindle pole</location>
    </subcellularLocation>
    <subcellularLocation>
        <location evidence="2">Midbody</location>
    </subcellularLocation>
</comment>
<dbReference type="InterPro" id="IPR033603">
    <property type="entry name" value="CEP44"/>
</dbReference>
<evidence type="ECO:0000256" key="4">
    <source>
        <dbReference type="ARBA" id="ARBA00014053"/>
    </source>
</evidence>
<feature type="domain" description="Centrosomal CEP44" evidence="10">
    <location>
        <begin position="6"/>
        <end position="136"/>
    </location>
</feature>
<dbReference type="InterPro" id="IPR029157">
    <property type="entry name" value="CEP44_CC"/>
</dbReference>
<evidence type="ECO:0000256" key="1">
    <source>
        <dbReference type="ARBA" id="ARBA00004114"/>
    </source>
</evidence>
<dbReference type="PANTHER" id="PTHR31477:SF1">
    <property type="entry name" value="CENTROSOMAL PROTEIN OF 44 KDA"/>
    <property type="match status" value="1"/>
</dbReference>
<evidence type="ECO:0000256" key="9">
    <source>
        <dbReference type="SAM" id="MobiDB-lite"/>
    </source>
</evidence>
<accession>A0A024TE08</accession>
<feature type="compositionally biased region" description="Polar residues" evidence="9">
    <location>
        <begin position="388"/>
        <end position="399"/>
    </location>
</feature>
<dbReference type="PANTHER" id="PTHR31477">
    <property type="entry name" value="CENTROSOMAL PROTEIN OF 44 KDA"/>
    <property type="match status" value="1"/>
</dbReference>
<evidence type="ECO:0000256" key="2">
    <source>
        <dbReference type="ARBA" id="ARBA00004214"/>
    </source>
</evidence>
<keyword evidence="6" id="KW-0175">Coiled coil</keyword>
<dbReference type="OrthoDB" id="259598at2759"/>
<evidence type="ECO:0000256" key="5">
    <source>
        <dbReference type="ARBA" id="ARBA00022490"/>
    </source>
</evidence>
<evidence type="ECO:0000256" key="3">
    <source>
        <dbReference type="ARBA" id="ARBA00004647"/>
    </source>
</evidence>
<reference evidence="11" key="1">
    <citation type="submission" date="2013-12" db="EMBL/GenBank/DDBJ databases">
        <title>The Genome Sequence of Aphanomyces invadans NJM9701.</title>
        <authorList>
            <consortium name="The Broad Institute Genomics Platform"/>
            <person name="Russ C."/>
            <person name="Tyler B."/>
            <person name="van West P."/>
            <person name="Dieguez-Uribeondo J."/>
            <person name="Young S.K."/>
            <person name="Zeng Q."/>
            <person name="Gargeya S."/>
            <person name="Fitzgerald M."/>
            <person name="Abouelleil A."/>
            <person name="Alvarado L."/>
            <person name="Chapman S.B."/>
            <person name="Gainer-Dewar J."/>
            <person name="Goldberg J."/>
            <person name="Griggs A."/>
            <person name="Gujja S."/>
            <person name="Hansen M."/>
            <person name="Howarth C."/>
            <person name="Imamovic A."/>
            <person name="Ireland A."/>
            <person name="Larimer J."/>
            <person name="McCowan C."/>
            <person name="Murphy C."/>
            <person name="Pearson M."/>
            <person name="Poon T.W."/>
            <person name="Priest M."/>
            <person name="Roberts A."/>
            <person name="Saif S."/>
            <person name="Shea T."/>
            <person name="Sykes S."/>
            <person name="Wortman J."/>
            <person name="Nusbaum C."/>
            <person name="Birren B."/>
        </authorList>
    </citation>
    <scope>NUCLEOTIDE SEQUENCE [LARGE SCALE GENOMIC DNA]</scope>
    <source>
        <strain evidence="11">NJM9701</strain>
    </source>
</reference>
<feature type="compositionally biased region" description="Low complexity" evidence="9">
    <location>
        <begin position="309"/>
        <end position="330"/>
    </location>
</feature>
<feature type="region of interest" description="Disordered" evidence="9">
    <location>
        <begin position="193"/>
        <end position="330"/>
    </location>
</feature>
<proteinExistence type="predicted"/>